<organism evidence="2 3">
    <name type="scientific">Caenorhabditis japonica</name>
    <dbReference type="NCBI Taxonomy" id="281687"/>
    <lineage>
        <taxon>Eukaryota</taxon>
        <taxon>Metazoa</taxon>
        <taxon>Ecdysozoa</taxon>
        <taxon>Nematoda</taxon>
        <taxon>Chromadorea</taxon>
        <taxon>Rhabditida</taxon>
        <taxon>Rhabditina</taxon>
        <taxon>Rhabditomorpha</taxon>
        <taxon>Rhabditoidea</taxon>
        <taxon>Rhabditidae</taxon>
        <taxon>Peloderinae</taxon>
        <taxon>Caenorhabditis</taxon>
    </lineage>
</organism>
<dbReference type="Pfam" id="PF10316">
    <property type="entry name" value="7TM_GPCR_Srbc"/>
    <property type="match status" value="1"/>
</dbReference>
<sequence length="70" mass="7670">MEFVISVLTPERIHIGPYGAVTKLLGCAIESFLVLQTFGRKSDMVASESSVQQRRPKKFEGATTLRNSAA</sequence>
<evidence type="ECO:0000256" key="1">
    <source>
        <dbReference type="SAM" id="MobiDB-lite"/>
    </source>
</evidence>
<accession>A0A8R1IXR9</accession>
<keyword evidence="3" id="KW-1185">Reference proteome</keyword>
<reference evidence="3" key="1">
    <citation type="submission" date="2010-08" db="EMBL/GenBank/DDBJ databases">
        <authorList>
            <consortium name="Caenorhabditis japonica Sequencing Consortium"/>
            <person name="Wilson R.K."/>
        </authorList>
    </citation>
    <scope>NUCLEOTIDE SEQUENCE [LARGE SCALE GENOMIC DNA]</scope>
    <source>
        <strain evidence="3">DF5081</strain>
    </source>
</reference>
<reference evidence="2" key="2">
    <citation type="submission" date="2022-06" db="UniProtKB">
        <authorList>
            <consortium name="EnsemblMetazoa"/>
        </authorList>
    </citation>
    <scope>IDENTIFICATION</scope>
    <source>
        <strain evidence="2">DF5081</strain>
    </source>
</reference>
<dbReference type="AlphaFoldDB" id="A0A8R1IXR9"/>
<dbReference type="EnsemblMetazoa" id="CJA40318.1">
    <property type="protein sequence ID" value="CJA40318.1"/>
    <property type="gene ID" value="WBGene00216166"/>
</dbReference>
<protein>
    <submittedName>
        <fullName evidence="2">Uncharacterized protein</fullName>
    </submittedName>
</protein>
<evidence type="ECO:0000313" key="2">
    <source>
        <dbReference type="EnsemblMetazoa" id="CJA40318.1"/>
    </source>
</evidence>
<evidence type="ECO:0000313" key="3">
    <source>
        <dbReference type="Proteomes" id="UP000005237"/>
    </source>
</evidence>
<dbReference type="InterPro" id="IPR019420">
    <property type="entry name" value="7TM_GPCR_serpentine_rcpt_Srbc"/>
</dbReference>
<feature type="region of interest" description="Disordered" evidence="1">
    <location>
        <begin position="45"/>
        <end position="70"/>
    </location>
</feature>
<proteinExistence type="predicted"/>
<name>A0A8R1IXR9_CAEJA</name>
<dbReference type="Proteomes" id="UP000005237">
    <property type="component" value="Unassembled WGS sequence"/>
</dbReference>